<evidence type="ECO:0000313" key="6">
    <source>
        <dbReference type="EMBL" id="GAA5114912.1"/>
    </source>
</evidence>
<feature type="domain" description="Ketosynthase family 3 (KS3)" evidence="5">
    <location>
        <begin position="1"/>
        <end position="392"/>
    </location>
</feature>
<comment type="caution">
    <text evidence="6">The sequence shown here is derived from an EMBL/GenBank/DDBJ whole genome shotgun (WGS) entry which is preliminary data.</text>
</comment>
<evidence type="ECO:0000313" key="7">
    <source>
        <dbReference type="Proteomes" id="UP001500171"/>
    </source>
</evidence>
<dbReference type="PROSITE" id="PS52004">
    <property type="entry name" value="KS3_2"/>
    <property type="match status" value="1"/>
</dbReference>
<dbReference type="InterPro" id="IPR014031">
    <property type="entry name" value="Ketoacyl_synth_C"/>
</dbReference>
<gene>
    <name evidence="6" type="ORF">GCM10023211_25090</name>
</gene>
<dbReference type="Proteomes" id="UP001500171">
    <property type="component" value="Unassembled WGS sequence"/>
</dbReference>
<evidence type="ECO:0000256" key="2">
    <source>
        <dbReference type="ARBA" id="ARBA00008467"/>
    </source>
</evidence>
<evidence type="ECO:0000256" key="3">
    <source>
        <dbReference type="ARBA" id="ARBA00022679"/>
    </source>
</evidence>
<dbReference type="Pfam" id="PF00109">
    <property type="entry name" value="ketoacyl-synt"/>
    <property type="match status" value="1"/>
</dbReference>
<organism evidence="6 7">
    <name type="scientific">Orbus sasakiae</name>
    <dbReference type="NCBI Taxonomy" id="1078475"/>
    <lineage>
        <taxon>Bacteria</taxon>
        <taxon>Pseudomonadati</taxon>
        <taxon>Pseudomonadota</taxon>
        <taxon>Gammaproteobacteria</taxon>
        <taxon>Orbales</taxon>
        <taxon>Orbaceae</taxon>
        <taxon>Orbus</taxon>
    </lineage>
</organism>
<dbReference type="Pfam" id="PF02801">
    <property type="entry name" value="Ketoacyl-synt_C"/>
    <property type="match status" value="1"/>
</dbReference>
<dbReference type="Gene3D" id="3.40.47.10">
    <property type="match status" value="1"/>
</dbReference>
<dbReference type="CDD" id="cd00834">
    <property type="entry name" value="KAS_I_II"/>
    <property type="match status" value="1"/>
</dbReference>
<sequence>MTYIAAVGAVNSLGQDITEISHNLALNYNAHHHLVERSGWLLHDKRAWFGEASQQLACIPKQLAKFNSRNNQLIYTAYLQIEHTVEKAIKQFGKQKIAVIMGTSTSGIHEGDLAVKQQLQSNTLPNGYYYNQQELGDPASFLATLLDLKGPAYTISTACTSSARAIISGKRLIESGLVDAAIVGGADSFSRMPINGFLALESMSDKPCMPFAQARDGINIGEAGALFLLTKDASGDIAILGTGESSDAHHISAPHPQGIGAEKAMVNALQDAKLTPNDIGYINLHGTATPLNDQAESAAVYRVFHGSNAVCSSTKHLTGHTLGTAAATELAISYILMSQKIALPQQDFSLSPYDPNLADIAMVTQKMILEQPIIMSNSFAFGGNNASLIIGTHK</sequence>
<evidence type="ECO:0000256" key="4">
    <source>
        <dbReference type="RuleBase" id="RU003694"/>
    </source>
</evidence>
<dbReference type="SMART" id="SM00825">
    <property type="entry name" value="PKS_KS"/>
    <property type="match status" value="1"/>
</dbReference>
<keyword evidence="3 4" id="KW-0808">Transferase</keyword>
<dbReference type="InterPro" id="IPR014030">
    <property type="entry name" value="Ketoacyl_synth_N"/>
</dbReference>
<accession>A0ABP9NF75</accession>
<proteinExistence type="inferred from homology"/>
<protein>
    <submittedName>
        <fullName evidence="6">Beta-ketoacyl-[acyl-carrier-protein] synthase family protein</fullName>
    </submittedName>
</protein>
<dbReference type="InterPro" id="IPR016039">
    <property type="entry name" value="Thiolase-like"/>
</dbReference>
<comment type="pathway">
    <text evidence="1">Lipid metabolism; fatty acid biosynthesis.</text>
</comment>
<name>A0ABP9NF75_9GAMM</name>
<dbReference type="InterPro" id="IPR018201">
    <property type="entry name" value="Ketoacyl_synth_AS"/>
</dbReference>
<comment type="similarity">
    <text evidence="2 4">Belongs to the thiolase-like superfamily. Beta-ketoacyl-ACP synthases family.</text>
</comment>
<reference evidence="7" key="1">
    <citation type="journal article" date="2019" name="Int. J. Syst. Evol. Microbiol.">
        <title>The Global Catalogue of Microorganisms (GCM) 10K type strain sequencing project: providing services to taxonomists for standard genome sequencing and annotation.</title>
        <authorList>
            <consortium name="The Broad Institute Genomics Platform"/>
            <consortium name="The Broad Institute Genome Sequencing Center for Infectious Disease"/>
            <person name="Wu L."/>
            <person name="Ma J."/>
        </authorList>
    </citation>
    <scope>NUCLEOTIDE SEQUENCE [LARGE SCALE GENOMIC DNA]</scope>
    <source>
        <strain evidence="7">JCM 18050</strain>
    </source>
</reference>
<dbReference type="PROSITE" id="PS00606">
    <property type="entry name" value="KS3_1"/>
    <property type="match status" value="1"/>
</dbReference>
<dbReference type="NCBIfam" id="NF006618">
    <property type="entry name" value="PRK09185.1"/>
    <property type="match status" value="1"/>
</dbReference>
<keyword evidence="7" id="KW-1185">Reference proteome</keyword>
<dbReference type="PANTHER" id="PTHR11712">
    <property type="entry name" value="POLYKETIDE SYNTHASE-RELATED"/>
    <property type="match status" value="1"/>
</dbReference>
<dbReference type="SUPFAM" id="SSF53901">
    <property type="entry name" value="Thiolase-like"/>
    <property type="match status" value="1"/>
</dbReference>
<dbReference type="InterPro" id="IPR000794">
    <property type="entry name" value="Beta-ketoacyl_synthase"/>
</dbReference>
<dbReference type="PANTHER" id="PTHR11712:SF320">
    <property type="entry name" value="BETA-KETOACYL SYNTHASE"/>
    <property type="match status" value="1"/>
</dbReference>
<dbReference type="InterPro" id="IPR020841">
    <property type="entry name" value="PKS_Beta-ketoAc_synthase_dom"/>
</dbReference>
<evidence type="ECO:0000256" key="1">
    <source>
        <dbReference type="ARBA" id="ARBA00005194"/>
    </source>
</evidence>
<evidence type="ECO:0000259" key="5">
    <source>
        <dbReference type="PROSITE" id="PS52004"/>
    </source>
</evidence>
<dbReference type="EMBL" id="BAABHY010000014">
    <property type="protein sequence ID" value="GAA5114912.1"/>
    <property type="molecule type" value="Genomic_DNA"/>
</dbReference>
<dbReference type="RefSeq" id="WP_345492746.1">
    <property type="nucleotide sequence ID" value="NZ_BAABHY010000014.1"/>
</dbReference>